<dbReference type="InterPro" id="IPR040676">
    <property type="entry name" value="DUF5641"/>
</dbReference>
<dbReference type="Pfam" id="PF18701">
    <property type="entry name" value="DUF5641"/>
    <property type="match status" value="1"/>
</dbReference>
<accession>T1IT06</accession>
<evidence type="ECO:0000313" key="3">
    <source>
        <dbReference type="Proteomes" id="UP000014500"/>
    </source>
</evidence>
<feature type="domain" description="DUF5641" evidence="1">
    <location>
        <begin position="47"/>
        <end position="105"/>
    </location>
</feature>
<dbReference type="Proteomes" id="UP000014500">
    <property type="component" value="Unassembled WGS sequence"/>
</dbReference>
<reference evidence="3" key="1">
    <citation type="submission" date="2011-05" db="EMBL/GenBank/DDBJ databases">
        <authorList>
            <person name="Richards S.R."/>
            <person name="Qu J."/>
            <person name="Jiang H."/>
            <person name="Jhangiani S.N."/>
            <person name="Agravi P."/>
            <person name="Goodspeed R."/>
            <person name="Gross S."/>
            <person name="Mandapat C."/>
            <person name="Jackson L."/>
            <person name="Mathew T."/>
            <person name="Pu L."/>
            <person name="Thornton R."/>
            <person name="Saada N."/>
            <person name="Wilczek-Boney K.B."/>
            <person name="Lee S."/>
            <person name="Kovar C."/>
            <person name="Wu Y."/>
            <person name="Scherer S.E."/>
            <person name="Worley K.C."/>
            <person name="Muzny D.M."/>
            <person name="Gibbs R."/>
        </authorList>
    </citation>
    <scope>NUCLEOTIDE SEQUENCE</scope>
    <source>
        <strain evidence="3">Brora</strain>
    </source>
</reference>
<dbReference type="EnsemblMetazoa" id="SMAR004245-RA">
    <property type="protein sequence ID" value="SMAR004245-PA"/>
    <property type="gene ID" value="SMAR004245"/>
</dbReference>
<name>T1IT06_STRMM</name>
<sequence length="128" mass="14493">MAAAGKEFVKWQTNSAKLRATMRREVPSDCDLMDDSETKFGKPGLIELKLDDVILVEEQGRPRLQWKMGRITEVQVGKDGKVRSCELITSNGTKLRRPIQRLVHLEFRVTVARESVKTSVLHVALVYG</sequence>
<dbReference type="PhylomeDB" id="T1IT06"/>
<protein>
    <recommendedName>
        <fullName evidence="1">DUF5641 domain-containing protein</fullName>
    </recommendedName>
</protein>
<dbReference type="EMBL" id="JH431453">
    <property type="status" value="NOT_ANNOTATED_CDS"/>
    <property type="molecule type" value="Genomic_DNA"/>
</dbReference>
<organism evidence="2 3">
    <name type="scientific">Strigamia maritima</name>
    <name type="common">European centipede</name>
    <name type="synonym">Geophilus maritimus</name>
    <dbReference type="NCBI Taxonomy" id="126957"/>
    <lineage>
        <taxon>Eukaryota</taxon>
        <taxon>Metazoa</taxon>
        <taxon>Ecdysozoa</taxon>
        <taxon>Arthropoda</taxon>
        <taxon>Myriapoda</taxon>
        <taxon>Chilopoda</taxon>
        <taxon>Pleurostigmophora</taxon>
        <taxon>Geophilomorpha</taxon>
        <taxon>Linotaeniidae</taxon>
        <taxon>Strigamia</taxon>
    </lineage>
</organism>
<keyword evidence="3" id="KW-1185">Reference proteome</keyword>
<dbReference type="AlphaFoldDB" id="T1IT06"/>
<evidence type="ECO:0000313" key="2">
    <source>
        <dbReference type="EnsemblMetazoa" id="SMAR004245-PA"/>
    </source>
</evidence>
<evidence type="ECO:0000259" key="1">
    <source>
        <dbReference type="Pfam" id="PF18701"/>
    </source>
</evidence>
<proteinExistence type="predicted"/>
<reference evidence="2" key="2">
    <citation type="submission" date="2015-02" db="UniProtKB">
        <authorList>
            <consortium name="EnsemblMetazoa"/>
        </authorList>
    </citation>
    <scope>IDENTIFICATION</scope>
</reference>
<dbReference type="HOGENOM" id="CLU_1962342_0_0_1"/>